<dbReference type="AlphaFoldDB" id="A0A1M6W4I4"/>
<dbReference type="Proteomes" id="UP000184474">
    <property type="component" value="Unassembled WGS sequence"/>
</dbReference>
<dbReference type="GO" id="GO:0008146">
    <property type="term" value="F:sulfotransferase activity"/>
    <property type="evidence" value="ECO:0007669"/>
    <property type="project" value="InterPro"/>
</dbReference>
<keyword evidence="2" id="KW-0808">Transferase</keyword>
<dbReference type="InterPro" id="IPR000863">
    <property type="entry name" value="Sulfotransferase_dom"/>
</dbReference>
<dbReference type="Pfam" id="PF00685">
    <property type="entry name" value="Sulfotransfer_1"/>
    <property type="match status" value="1"/>
</dbReference>
<feature type="domain" description="Sulfotransferase" evidence="1">
    <location>
        <begin position="32"/>
        <end position="304"/>
    </location>
</feature>
<keyword evidence="3" id="KW-1185">Reference proteome</keyword>
<sequence>MKILSSISYRGNKYGLKLYTKIPTKEDYSKVIIIAANPRGGSTWLEDVLGRLRKSVCYYEPLNPSYIPELAEMGFSMRNHIPQTSIENDTKEYFKKLFLGKLFNNRMTFHPMSKKQNIYDVINAKKRVFKFCRLNLMLPWLVDTFPQIAPPILLLRHPCAVVASQIKFGNVNGGGWKHVHSQLGFLSQKHSDYFQPYRAFCLSLKHKEEILAAVWCLTNKYPLEHEYNNRRWLTISYEDLLLNTNDVINQICSKLNISNEFDILVNYTSQHVASKTSINKKQIDKHLQLESWKHSLSNQEINNIMRVVNFFEMDKFYNNNLVPNYKELYNQK</sequence>
<dbReference type="STRING" id="156994.SAMN04488028_110123"/>
<dbReference type="EMBL" id="FRAA01000010">
    <property type="protein sequence ID" value="SHK88661.1"/>
    <property type="molecule type" value="Genomic_DNA"/>
</dbReference>
<protein>
    <submittedName>
        <fullName evidence="2">Sulfotransferase family protein</fullName>
    </submittedName>
</protein>
<dbReference type="Gene3D" id="3.40.50.300">
    <property type="entry name" value="P-loop containing nucleotide triphosphate hydrolases"/>
    <property type="match status" value="1"/>
</dbReference>
<organism evidence="2 3">
    <name type="scientific">Reichenbachiella agariperforans</name>
    <dbReference type="NCBI Taxonomy" id="156994"/>
    <lineage>
        <taxon>Bacteria</taxon>
        <taxon>Pseudomonadati</taxon>
        <taxon>Bacteroidota</taxon>
        <taxon>Cytophagia</taxon>
        <taxon>Cytophagales</taxon>
        <taxon>Reichenbachiellaceae</taxon>
        <taxon>Reichenbachiella</taxon>
    </lineage>
</organism>
<name>A0A1M6W4I4_REIAG</name>
<proteinExistence type="predicted"/>
<accession>A0A1M6W4I4</accession>
<evidence type="ECO:0000313" key="3">
    <source>
        <dbReference type="Proteomes" id="UP000184474"/>
    </source>
</evidence>
<evidence type="ECO:0000313" key="2">
    <source>
        <dbReference type="EMBL" id="SHK88661.1"/>
    </source>
</evidence>
<dbReference type="SUPFAM" id="SSF52540">
    <property type="entry name" value="P-loop containing nucleoside triphosphate hydrolases"/>
    <property type="match status" value="1"/>
</dbReference>
<reference evidence="3" key="1">
    <citation type="submission" date="2016-11" db="EMBL/GenBank/DDBJ databases">
        <authorList>
            <person name="Varghese N."/>
            <person name="Submissions S."/>
        </authorList>
    </citation>
    <scope>NUCLEOTIDE SEQUENCE [LARGE SCALE GENOMIC DNA]</scope>
    <source>
        <strain evidence="3">DSM 26134</strain>
    </source>
</reference>
<gene>
    <name evidence="2" type="ORF">SAMN04488028_110123</name>
</gene>
<dbReference type="RefSeq" id="WP_073125242.1">
    <property type="nucleotide sequence ID" value="NZ_FRAA01000010.1"/>
</dbReference>
<dbReference type="InterPro" id="IPR027417">
    <property type="entry name" value="P-loop_NTPase"/>
</dbReference>
<evidence type="ECO:0000259" key="1">
    <source>
        <dbReference type="Pfam" id="PF00685"/>
    </source>
</evidence>